<gene>
    <name evidence="1" type="ORF">AQI88_41935</name>
</gene>
<dbReference type="Proteomes" id="UP000054241">
    <property type="component" value="Unassembled WGS sequence"/>
</dbReference>
<comment type="caution">
    <text evidence="1">The sequence shown here is derived from an EMBL/GenBank/DDBJ whole genome shotgun (WGS) entry which is preliminary data.</text>
</comment>
<protein>
    <submittedName>
        <fullName evidence="1">Uncharacterized protein</fullName>
    </submittedName>
</protein>
<keyword evidence="2" id="KW-1185">Reference proteome</keyword>
<sequence length="78" mass="8017">MQGAAEQPLVEIALQVCFVGLTLPSFGSAAVVVGRVVLLTGAENVGAFQVSAAFEEQQGLGDQSGEGLPDIPRESLVF</sequence>
<name>A0A101N0K2_9ACTN</name>
<evidence type="ECO:0000313" key="2">
    <source>
        <dbReference type="Proteomes" id="UP000054241"/>
    </source>
</evidence>
<organism evidence="1 2">
    <name type="scientific">Streptomyces cellostaticus</name>
    <dbReference type="NCBI Taxonomy" id="67285"/>
    <lineage>
        <taxon>Bacteria</taxon>
        <taxon>Bacillati</taxon>
        <taxon>Actinomycetota</taxon>
        <taxon>Actinomycetes</taxon>
        <taxon>Kitasatosporales</taxon>
        <taxon>Streptomycetaceae</taxon>
        <taxon>Streptomyces</taxon>
    </lineage>
</organism>
<reference evidence="1 2" key="1">
    <citation type="submission" date="2015-10" db="EMBL/GenBank/DDBJ databases">
        <title>Draft genome sequence of Streptomyces cellostaticus DSM 40189, type strain for the species Streptomyces cellostaticus.</title>
        <authorList>
            <person name="Ruckert C."/>
            <person name="Winkler A."/>
            <person name="Kalinowski J."/>
            <person name="Kampfer P."/>
            <person name="Glaeser S."/>
        </authorList>
    </citation>
    <scope>NUCLEOTIDE SEQUENCE [LARGE SCALE GENOMIC DNA]</scope>
    <source>
        <strain evidence="1 2">DSM 40189</strain>
    </source>
</reference>
<accession>A0A101N0K2</accession>
<dbReference type="EMBL" id="LMWL01000131">
    <property type="protein sequence ID" value="KUM84326.1"/>
    <property type="molecule type" value="Genomic_DNA"/>
</dbReference>
<proteinExistence type="predicted"/>
<dbReference type="AlphaFoldDB" id="A0A101N0K2"/>
<evidence type="ECO:0000313" key="1">
    <source>
        <dbReference type="EMBL" id="KUM84326.1"/>
    </source>
</evidence>